<dbReference type="GO" id="GO:0004693">
    <property type="term" value="F:cyclin-dependent protein serine/threonine kinase activity"/>
    <property type="evidence" value="ECO:0007669"/>
    <property type="project" value="TreeGrafter"/>
</dbReference>
<dbReference type="PANTHER" id="PTHR24056">
    <property type="entry name" value="CELL DIVISION PROTEIN KINASE"/>
    <property type="match status" value="1"/>
</dbReference>
<dbReference type="InterPro" id="IPR000719">
    <property type="entry name" value="Prot_kinase_dom"/>
</dbReference>
<keyword evidence="3" id="KW-0808">Transferase</keyword>
<dbReference type="GO" id="GO:0005737">
    <property type="term" value="C:cytoplasm"/>
    <property type="evidence" value="ECO:0007669"/>
    <property type="project" value="TreeGrafter"/>
</dbReference>
<proteinExistence type="predicted"/>
<evidence type="ECO:0000256" key="8">
    <source>
        <dbReference type="SAM" id="MobiDB-lite"/>
    </source>
</evidence>
<sequence length="167" mass="18088">RPRCGVPPLFPALPRPALRDRKAALRTPGRSRAINSPSSARIPPRTIASSASPLLRATNAMIPGTDFGGGSAGEEDPTLAKRVADRYLKREVLGEGTYGVVFKAIDTKANRLTVLLSVIHDRLCSCIRDMKPNNLLIASDGQLKLADFGLARIFGSPDRKFTHQVFV</sequence>
<dbReference type="Gene3D" id="1.10.510.10">
    <property type="entry name" value="Transferase(Phosphotransferase) domain 1"/>
    <property type="match status" value="1"/>
</dbReference>
<keyword evidence="5" id="KW-0418">Kinase</keyword>
<protein>
    <recommendedName>
        <fullName evidence="1">[RNA-polymerase]-subunit kinase</fullName>
        <ecNumber evidence="1">2.7.11.23</ecNumber>
    </recommendedName>
</protein>
<keyword evidence="4" id="KW-0547">Nucleotide-binding</keyword>
<name>A0A427B8U4_ENSVE</name>
<gene>
    <name evidence="10" type="ORF">B296_00010752</name>
</gene>
<dbReference type="EMBL" id="AMZH03000213">
    <property type="protein sequence ID" value="RRT84901.1"/>
    <property type="molecule type" value="Genomic_DNA"/>
</dbReference>
<evidence type="ECO:0000256" key="1">
    <source>
        <dbReference type="ARBA" id="ARBA00012409"/>
    </source>
</evidence>
<evidence type="ECO:0000259" key="9">
    <source>
        <dbReference type="PROSITE" id="PS50011"/>
    </source>
</evidence>
<evidence type="ECO:0000256" key="7">
    <source>
        <dbReference type="ARBA" id="ARBA00049280"/>
    </source>
</evidence>
<feature type="region of interest" description="Disordered" evidence="8">
    <location>
        <begin position="25"/>
        <end position="45"/>
    </location>
</feature>
<dbReference type="Gene3D" id="3.30.200.20">
    <property type="entry name" value="Phosphorylase Kinase, domain 1"/>
    <property type="match status" value="1"/>
</dbReference>
<evidence type="ECO:0000256" key="3">
    <source>
        <dbReference type="ARBA" id="ARBA00022679"/>
    </source>
</evidence>
<evidence type="ECO:0000256" key="5">
    <source>
        <dbReference type="ARBA" id="ARBA00022777"/>
    </source>
</evidence>
<dbReference type="EC" id="2.7.11.23" evidence="1"/>
<keyword evidence="2" id="KW-0723">Serine/threonine-protein kinase</keyword>
<dbReference type="SUPFAM" id="SSF56112">
    <property type="entry name" value="Protein kinase-like (PK-like)"/>
    <property type="match status" value="1"/>
</dbReference>
<dbReference type="AlphaFoldDB" id="A0A427B8U4"/>
<accession>A0A427B8U4</accession>
<evidence type="ECO:0000256" key="6">
    <source>
        <dbReference type="ARBA" id="ARBA00022840"/>
    </source>
</evidence>
<keyword evidence="6" id="KW-0067">ATP-binding</keyword>
<dbReference type="GO" id="GO:0070985">
    <property type="term" value="C:transcription factor TFIIK complex"/>
    <property type="evidence" value="ECO:0007669"/>
    <property type="project" value="TreeGrafter"/>
</dbReference>
<evidence type="ECO:0000313" key="10">
    <source>
        <dbReference type="EMBL" id="RRT84901.1"/>
    </source>
</evidence>
<dbReference type="InterPro" id="IPR011009">
    <property type="entry name" value="Kinase-like_dom_sf"/>
</dbReference>
<dbReference type="PROSITE" id="PS50011">
    <property type="entry name" value="PROTEIN_KINASE_DOM"/>
    <property type="match status" value="1"/>
</dbReference>
<feature type="non-terminal residue" evidence="10">
    <location>
        <position position="1"/>
    </location>
</feature>
<dbReference type="Pfam" id="PF00069">
    <property type="entry name" value="Pkinase"/>
    <property type="match status" value="1"/>
</dbReference>
<reference evidence="10 11" key="1">
    <citation type="journal article" date="2014" name="Agronomy (Basel)">
        <title>A Draft Genome Sequence for Ensete ventricosum, the Drought-Tolerant Tree Against Hunger.</title>
        <authorList>
            <person name="Harrison J."/>
            <person name="Moore K.A."/>
            <person name="Paszkiewicz K."/>
            <person name="Jones T."/>
            <person name="Grant M."/>
            <person name="Ambacheew D."/>
            <person name="Muzemil S."/>
            <person name="Studholme D.J."/>
        </authorList>
    </citation>
    <scope>NUCLEOTIDE SEQUENCE [LARGE SCALE GENOMIC DNA]</scope>
</reference>
<evidence type="ECO:0000256" key="2">
    <source>
        <dbReference type="ARBA" id="ARBA00022527"/>
    </source>
</evidence>
<evidence type="ECO:0000256" key="4">
    <source>
        <dbReference type="ARBA" id="ARBA00022741"/>
    </source>
</evidence>
<dbReference type="GO" id="GO:0045944">
    <property type="term" value="P:positive regulation of transcription by RNA polymerase II"/>
    <property type="evidence" value="ECO:0007669"/>
    <property type="project" value="TreeGrafter"/>
</dbReference>
<dbReference type="GO" id="GO:0005524">
    <property type="term" value="F:ATP binding"/>
    <property type="evidence" value="ECO:0007669"/>
    <property type="project" value="UniProtKB-KW"/>
</dbReference>
<dbReference type="GO" id="GO:0008353">
    <property type="term" value="F:RNA polymerase II CTD heptapeptide repeat kinase activity"/>
    <property type="evidence" value="ECO:0007669"/>
    <property type="project" value="UniProtKB-EC"/>
</dbReference>
<comment type="catalytic activity">
    <reaction evidence="7">
        <text>[DNA-directed RNA polymerase] + ATP = phospho-[DNA-directed RNA polymerase] + ADP + H(+)</text>
        <dbReference type="Rhea" id="RHEA:10216"/>
        <dbReference type="Rhea" id="RHEA-COMP:11321"/>
        <dbReference type="Rhea" id="RHEA-COMP:11322"/>
        <dbReference type="ChEBI" id="CHEBI:15378"/>
        <dbReference type="ChEBI" id="CHEBI:30616"/>
        <dbReference type="ChEBI" id="CHEBI:43176"/>
        <dbReference type="ChEBI" id="CHEBI:68546"/>
        <dbReference type="ChEBI" id="CHEBI:456216"/>
        <dbReference type="EC" id="2.7.11.23"/>
    </reaction>
</comment>
<evidence type="ECO:0000313" key="11">
    <source>
        <dbReference type="Proteomes" id="UP000287651"/>
    </source>
</evidence>
<comment type="caution">
    <text evidence="10">The sequence shown here is derived from an EMBL/GenBank/DDBJ whole genome shotgun (WGS) entry which is preliminary data.</text>
</comment>
<dbReference type="InterPro" id="IPR050108">
    <property type="entry name" value="CDK"/>
</dbReference>
<dbReference type="PANTHER" id="PTHR24056:SF0">
    <property type="entry name" value="CYCLIN-DEPENDENT KINASE 7"/>
    <property type="match status" value="1"/>
</dbReference>
<feature type="domain" description="Protein kinase" evidence="9">
    <location>
        <begin position="1"/>
        <end position="167"/>
    </location>
</feature>
<organism evidence="10 11">
    <name type="scientific">Ensete ventricosum</name>
    <name type="common">Abyssinian banana</name>
    <name type="synonym">Musa ensete</name>
    <dbReference type="NCBI Taxonomy" id="4639"/>
    <lineage>
        <taxon>Eukaryota</taxon>
        <taxon>Viridiplantae</taxon>
        <taxon>Streptophyta</taxon>
        <taxon>Embryophyta</taxon>
        <taxon>Tracheophyta</taxon>
        <taxon>Spermatophyta</taxon>
        <taxon>Magnoliopsida</taxon>
        <taxon>Liliopsida</taxon>
        <taxon>Zingiberales</taxon>
        <taxon>Musaceae</taxon>
        <taxon>Ensete</taxon>
    </lineage>
</organism>
<dbReference type="Proteomes" id="UP000287651">
    <property type="component" value="Unassembled WGS sequence"/>
</dbReference>